<evidence type="ECO:0000313" key="2">
    <source>
        <dbReference type="EMBL" id="MDX5039137.1"/>
    </source>
</evidence>
<organism evidence="2 3">
    <name type="scientific">Streptococcus suis</name>
    <dbReference type="NCBI Taxonomy" id="1307"/>
    <lineage>
        <taxon>Bacteria</taxon>
        <taxon>Bacillati</taxon>
        <taxon>Bacillota</taxon>
        <taxon>Bacilli</taxon>
        <taxon>Lactobacillales</taxon>
        <taxon>Streptococcaceae</taxon>
        <taxon>Streptococcus</taxon>
    </lineage>
</organism>
<dbReference type="SUPFAM" id="SSF158221">
    <property type="entry name" value="YnzC-like"/>
    <property type="match status" value="1"/>
</dbReference>
<dbReference type="AlphaFoldDB" id="A0AAW9DK25"/>
<sequence>MEQAKIDRINELARKKKAEGLTEEELQE</sequence>
<gene>
    <name evidence="2" type="ORF">SHY70_12845</name>
</gene>
<dbReference type="EMBL" id="JAWWZK010000373">
    <property type="protein sequence ID" value="MDX5039137.1"/>
    <property type="molecule type" value="Genomic_DNA"/>
</dbReference>
<dbReference type="Pfam" id="PF05979">
    <property type="entry name" value="DUF896"/>
    <property type="match status" value="1"/>
</dbReference>
<evidence type="ECO:0000313" key="3">
    <source>
        <dbReference type="Proteomes" id="UP001270004"/>
    </source>
</evidence>
<name>A0AAW9DK25_STRSU</name>
<reference evidence="2" key="1">
    <citation type="submission" date="2023-11" db="EMBL/GenBank/DDBJ databases">
        <title>Antimicrobial resistance in invasive Streptococcus suis isolated in Spain and the associated genetic mechanisms.</title>
        <authorList>
            <person name="Uruen C."/>
            <person name="Arenas J.A."/>
        </authorList>
    </citation>
    <scope>NUCLEOTIDE SEQUENCE</scope>
    <source>
        <strain evidence="2">Ss_70</strain>
    </source>
</reference>
<proteinExistence type="predicted"/>
<dbReference type="Gene3D" id="1.10.287.540">
    <property type="entry name" value="Helix hairpin bin"/>
    <property type="match status" value="1"/>
</dbReference>
<evidence type="ECO:0000256" key="1">
    <source>
        <dbReference type="ARBA" id="ARBA00022490"/>
    </source>
</evidence>
<dbReference type="RefSeq" id="WP_319444581.1">
    <property type="nucleotide sequence ID" value="NZ_JAWWZK010000373.1"/>
</dbReference>
<accession>A0AAW9DK25</accession>
<comment type="caution">
    <text evidence="2">The sequence shown here is derived from an EMBL/GenBank/DDBJ whole genome shotgun (WGS) entry which is preliminary data.</text>
</comment>
<feature type="non-terminal residue" evidence="2">
    <location>
        <position position="28"/>
    </location>
</feature>
<keyword evidence="1" id="KW-0963">Cytoplasm</keyword>
<dbReference type="Proteomes" id="UP001270004">
    <property type="component" value="Unassembled WGS sequence"/>
</dbReference>
<protein>
    <submittedName>
        <fullName evidence="2">DUF896 domain-containing protein</fullName>
    </submittedName>
</protein>
<dbReference type="InterPro" id="IPR009242">
    <property type="entry name" value="DUF896"/>
</dbReference>